<dbReference type="OrthoDB" id="1735853at2759"/>
<dbReference type="Gene3D" id="3.40.50.12240">
    <property type="match status" value="1"/>
</dbReference>
<dbReference type="InterPro" id="IPR027417">
    <property type="entry name" value="P-loop_NTPase"/>
</dbReference>
<dbReference type="Pfam" id="PF22919">
    <property type="entry name" value="ATP-synt_VA_C"/>
    <property type="match status" value="1"/>
</dbReference>
<accession>V6U140</accession>
<feature type="domain" description="ATP synthase A/B type C-terminal" evidence="7">
    <location>
        <begin position="389"/>
        <end position="488"/>
    </location>
</feature>
<dbReference type="AlphaFoldDB" id="V6U140"/>
<dbReference type="eggNOG" id="KOG1351">
    <property type="taxonomic scope" value="Eukaryota"/>
</dbReference>
<name>V6U140_GIAIN</name>
<sequence length="503" mass="55267">MPKIKTMSLAAGVTPTPRIHPLPCYSSISSINGPIVVVDKVQRQCYGEIVTLRLGNGEIRTGKVLECHGSQAVLQVFEGTEGLDIKQTSAKFTGEVMKVGVSRALLGRTLSGAGEIIDGGAPVLAEEIRDIEGSSLNPVSREYPKNCLETGISTIDILTSICQGQKILLLSGSGLPYNPLLAQIARNARVCVPWEKAAAGGEVQVSEDDKFMIVFAGIGLSHEQAMFFKTQFEQTGALNRSVILLNLASDPVVQRISTPRIAVTIAEYFAYTLGYHVLVLLSDIFNYADALRQISSARNEVPGRKGYPPYLYSDLSTIYERAGRVHGIKGSITQIPLITLPNDDITHIIADLSAFITEGQIFQDRKLFNKNIVPAVDPLPSLSRLQKSAIGKGKTREDHPDVANQLYASYAIAVEVLSLKSIVGSEGLSDNDHKYLKFLEVFEEQFLKQDFNTRRSIYESLDLAWKCLRVLPINLLSRISDSILEKYYYIQSDVAEQQGTKTK</sequence>
<dbReference type="HAMAP" id="MF_00310">
    <property type="entry name" value="ATP_synth_B_arch"/>
    <property type="match status" value="1"/>
</dbReference>
<dbReference type="GO" id="GO:0046961">
    <property type="term" value="F:proton-transporting ATPase activity, rotational mechanism"/>
    <property type="evidence" value="ECO:0007669"/>
    <property type="project" value="TreeGrafter"/>
</dbReference>
<dbReference type="InterPro" id="IPR055190">
    <property type="entry name" value="ATP-synt_VA_C"/>
</dbReference>
<dbReference type="PANTHER" id="PTHR43389">
    <property type="entry name" value="V-TYPE PROTON ATPASE SUBUNIT B"/>
    <property type="match status" value="1"/>
</dbReference>
<comment type="similarity">
    <text evidence="1">Belongs to the ATPase alpha/beta chains family.</text>
</comment>
<evidence type="ECO:0000313" key="8">
    <source>
        <dbReference type="EMBL" id="ESU44908.1"/>
    </source>
</evidence>
<evidence type="ECO:0000256" key="1">
    <source>
        <dbReference type="ARBA" id="ARBA00008936"/>
    </source>
</evidence>
<feature type="domain" description="ATPase F1/V1/A1 complex alpha/beta subunit N-terminal" evidence="6">
    <location>
        <begin position="28"/>
        <end position="94"/>
    </location>
</feature>
<dbReference type="CDD" id="cd18118">
    <property type="entry name" value="ATP-synt_V_A-type_beta_N"/>
    <property type="match status" value="1"/>
</dbReference>
<organism evidence="8 9">
    <name type="scientific">Giardia intestinalis</name>
    <name type="common">Giardia lamblia</name>
    <dbReference type="NCBI Taxonomy" id="5741"/>
    <lineage>
        <taxon>Eukaryota</taxon>
        <taxon>Metamonada</taxon>
        <taxon>Diplomonadida</taxon>
        <taxon>Hexamitidae</taxon>
        <taxon>Giardiinae</taxon>
        <taxon>Giardia</taxon>
    </lineage>
</organism>
<evidence type="ECO:0000256" key="3">
    <source>
        <dbReference type="ARBA" id="ARBA00022781"/>
    </source>
</evidence>
<reference evidence="8 9" key="2">
    <citation type="journal article" date="2013" name="Genome Biol. Evol.">
        <title>Genome sequencing of Giardia lamblia genotypes A2 and B isolates (DH and GS) and comparative analysis with the genomes of genotypes A1 and E (WB and Pig).</title>
        <authorList>
            <person name="Adam R.D."/>
            <person name="Dahlstrom E.W."/>
            <person name="Martens C.A."/>
            <person name="Bruno D.P."/>
            <person name="Barbian K.D."/>
            <person name="Ricklefs S.M."/>
            <person name="Hernandez M.M."/>
            <person name="Narla N.P."/>
            <person name="Patel R.B."/>
            <person name="Porcella S.F."/>
            <person name="Nash T.E."/>
        </authorList>
    </citation>
    <scope>NUCLEOTIDE SEQUENCE [LARGE SCALE GENOMIC DNA]</scope>
    <source>
        <strain evidence="8 9">GS</strain>
    </source>
</reference>
<dbReference type="Pfam" id="PF00006">
    <property type="entry name" value="ATP-synt_ab"/>
    <property type="match status" value="1"/>
</dbReference>
<evidence type="ECO:0000259" key="6">
    <source>
        <dbReference type="Pfam" id="PF02874"/>
    </source>
</evidence>
<protein>
    <submittedName>
        <fullName evidence="8">Vacuolar ATP synthase subunit B</fullName>
    </submittedName>
</protein>
<dbReference type="NCBIfam" id="NF003235">
    <property type="entry name" value="PRK04196.1"/>
    <property type="match status" value="1"/>
</dbReference>
<dbReference type="CDD" id="cd18112">
    <property type="entry name" value="ATP-synt_V_A-type_beta_C"/>
    <property type="match status" value="1"/>
</dbReference>
<dbReference type="InterPro" id="IPR000194">
    <property type="entry name" value="ATPase_F1/V1/A1_a/bsu_nucl-bd"/>
</dbReference>
<evidence type="ECO:0000256" key="4">
    <source>
        <dbReference type="ARBA" id="ARBA00023065"/>
    </source>
</evidence>
<evidence type="ECO:0000259" key="7">
    <source>
        <dbReference type="Pfam" id="PF22919"/>
    </source>
</evidence>
<dbReference type="GO" id="GO:0007035">
    <property type="term" value="P:vacuolar acidification"/>
    <property type="evidence" value="ECO:0007669"/>
    <property type="project" value="TreeGrafter"/>
</dbReference>
<reference evidence="9" key="1">
    <citation type="submission" date="2012-02" db="EMBL/GenBank/DDBJ databases">
        <title>Genome sequencing of Giardia lamblia Genotypes A2 and B isolates (DH and GS) and comparative analysis with the genomes of Genotypes A1 and E (WB and Pig).</title>
        <authorList>
            <person name="Adam R."/>
            <person name="Dahlstrom E."/>
            <person name="Martens C."/>
            <person name="Bruno D."/>
            <person name="Barbian K."/>
            <person name="Porcella S.F."/>
            <person name="Nash T."/>
        </authorList>
    </citation>
    <scope>NUCLEOTIDE SEQUENCE</scope>
    <source>
        <strain evidence="9">GS</strain>
    </source>
</reference>
<dbReference type="Proteomes" id="UP000018040">
    <property type="component" value="Unassembled WGS sequence"/>
</dbReference>
<dbReference type="InterPro" id="IPR020003">
    <property type="entry name" value="ATPase_a/bsu_AS"/>
</dbReference>
<proteinExistence type="inferred from homology"/>
<dbReference type="VEuPathDB" id="GiardiaDB:GL50803_0012216"/>
<dbReference type="CDD" id="cd01135">
    <property type="entry name" value="V_A-ATPase_B"/>
    <property type="match status" value="1"/>
</dbReference>
<dbReference type="SUPFAM" id="SSF52540">
    <property type="entry name" value="P-loop containing nucleoside triphosphate hydrolases"/>
    <property type="match status" value="1"/>
</dbReference>
<gene>
    <name evidence="8" type="ORF">GSB_12216</name>
</gene>
<evidence type="ECO:0000313" key="9">
    <source>
        <dbReference type="Proteomes" id="UP000018040"/>
    </source>
</evidence>
<evidence type="ECO:0000256" key="2">
    <source>
        <dbReference type="ARBA" id="ARBA00022448"/>
    </source>
</evidence>
<keyword evidence="2" id="KW-0813">Transport</keyword>
<dbReference type="PROSITE" id="PS00152">
    <property type="entry name" value="ATPASE_ALPHA_BETA"/>
    <property type="match status" value="1"/>
</dbReference>
<keyword evidence="4" id="KW-0406">Ion transport</keyword>
<dbReference type="InterPro" id="IPR004100">
    <property type="entry name" value="ATPase_F1/V1/A1_a/bsu_N"/>
</dbReference>
<dbReference type="GO" id="GO:0005524">
    <property type="term" value="F:ATP binding"/>
    <property type="evidence" value="ECO:0007669"/>
    <property type="project" value="InterPro"/>
</dbReference>
<dbReference type="VEuPathDB" id="GiardiaDB:QR46_0566"/>
<feature type="domain" description="ATPase F1/V1/A1 complex alpha/beta subunit nucleotide-binding" evidence="5">
    <location>
        <begin position="151"/>
        <end position="383"/>
    </location>
</feature>
<comment type="caution">
    <text evidence="8">The sequence shown here is derived from an EMBL/GenBank/DDBJ whole genome shotgun (WGS) entry which is preliminary data.</text>
</comment>
<evidence type="ECO:0000259" key="5">
    <source>
        <dbReference type="Pfam" id="PF00006"/>
    </source>
</evidence>
<dbReference type="Pfam" id="PF02874">
    <property type="entry name" value="ATP-synt_ab_N"/>
    <property type="match status" value="1"/>
</dbReference>
<keyword evidence="3" id="KW-0375">Hydrogen ion transport</keyword>
<dbReference type="VEuPathDB" id="GiardiaDB:DHA2_12216"/>
<dbReference type="PANTHER" id="PTHR43389:SF4">
    <property type="entry name" value="V-TYPE PROTON ATPASE SUBUNIT B"/>
    <property type="match status" value="1"/>
</dbReference>
<dbReference type="VEuPathDB" id="GiardiaDB:GL50581_3409"/>
<dbReference type="EMBL" id="AHHH01000014">
    <property type="protein sequence ID" value="ESU44908.1"/>
    <property type="molecule type" value="Genomic_DNA"/>
</dbReference>
<dbReference type="GO" id="GO:0046034">
    <property type="term" value="P:ATP metabolic process"/>
    <property type="evidence" value="ECO:0007669"/>
    <property type="project" value="InterPro"/>
</dbReference>
<dbReference type="InterPro" id="IPR022879">
    <property type="entry name" value="V-ATPase_su_B/beta"/>
</dbReference>